<dbReference type="EMBL" id="JBFOLJ010000004">
    <property type="protein sequence ID" value="KAL2544276.1"/>
    <property type="molecule type" value="Genomic_DNA"/>
</dbReference>
<evidence type="ECO:0000313" key="2">
    <source>
        <dbReference type="EMBL" id="KAL2544276.1"/>
    </source>
</evidence>
<comment type="caution">
    <text evidence="2">The sequence shown here is derived from an EMBL/GenBank/DDBJ whole genome shotgun (WGS) entry which is preliminary data.</text>
</comment>
<protein>
    <submittedName>
        <fullName evidence="2">Uncharacterized protein</fullName>
    </submittedName>
</protein>
<organism evidence="2 3">
    <name type="scientific">Forsythia ovata</name>
    <dbReference type="NCBI Taxonomy" id="205694"/>
    <lineage>
        <taxon>Eukaryota</taxon>
        <taxon>Viridiplantae</taxon>
        <taxon>Streptophyta</taxon>
        <taxon>Embryophyta</taxon>
        <taxon>Tracheophyta</taxon>
        <taxon>Spermatophyta</taxon>
        <taxon>Magnoliopsida</taxon>
        <taxon>eudicotyledons</taxon>
        <taxon>Gunneridae</taxon>
        <taxon>Pentapetalae</taxon>
        <taxon>asterids</taxon>
        <taxon>lamiids</taxon>
        <taxon>Lamiales</taxon>
        <taxon>Oleaceae</taxon>
        <taxon>Forsythieae</taxon>
        <taxon>Forsythia</taxon>
    </lineage>
</organism>
<gene>
    <name evidence="2" type="ORF">Fot_13509</name>
</gene>
<reference evidence="3" key="1">
    <citation type="submission" date="2024-07" db="EMBL/GenBank/DDBJ databases">
        <title>Two chromosome-level genome assemblies of Korean endemic species Abeliophyllum distichum and Forsythia ovata (Oleaceae).</title>
        <authorList>
            <person name="Jang H."/>
        </authorList>
    </citation>
    <scope>NUCLEOTIDE SEQUENCE [LARGE SCALE GENOMIC DNA]</scope>
</reference>
<dbReference type="AlphaFoldDB" id="A0ABD1W3N7"/>
<feature type="compositionally biased region" description="Basic and acidic residues" evidence="1">
    <location>
        <begin position="86"/>
        <end position="104"/>
    </location>
</feature>
<evidence type="ECO:0000256" key="1">
    <source>
        <dbReference type="SAM" id="MobiDB-lite"/>
    </source>
</evidence>
<dbReference type="Proteomes" id="UP001604277">
    <property type="component" value="Unassembled WGS sequence"/>
</dbReference>
<accession>A0ABD1W3N7</accession>
<keyword evidence="3" id="KW-1185">Reference proteome</keyword>
<feature type="region of interest" description="Disordered" evidence="1">
    <location>
        <begin position="86"/>
        <end position="139"/>
    </location>
</feature>
<sequence length="166" mass="18847">MALLSSTSRNNQALWTVGKIGDEALDFSGKTETISLCQISIISTNRYCLGYDLHQPIEISYQYIQSGVFEQLCLRVISVEYTIRDDNDRRNGHSPDRRGRDVSSNRRSYGVGRSPSPYRNSMSSPDYGHGSVQDSRSNDRITVHRPLVKDFDLEKDANARLLRKCL</sequence>
<name>A0ABD1W3N7_9LAMI</name>
<proteinExistence type="predicted"/>
<evidence type="ECO:0000313" key="3">
    <source>
        <dbReference type="Proteomes" id="UP001604277"/>
    </source>
</evidence>